<dbReference type="PROSITE" id="PS00292">
    <property type="entry name" value="CYCLINS"/>
    <property type="match status" value="1"/>
</dbReference>
<keyword evidence="3" id="KW-0131">Cell cycle</keyword>
<evidence type="ECO:0000313" key="8">
    <source>
        <dbReference type="Proteomes" id="UP000079169"/>
    </source>
</evidence>
<gene>
    <name evidence="9" type="primary">LOC103518509</name>
</gene>
<evidence type="ECO:0000259" key="7">
    <source>
        <dbReference type="SMART" id="SM01332"/>
    </source>
</evidence>
<dbReference type="Pfam" id="PF02984">
    <property type="entry name" value="Cyclin_C"/>
    <property type="match status" value="1"/>
</dbReference>
<dbReference type="InterPro" id="IPR039361">
    <property type="entry name" value="Cyclin"/>
</dbReference>
<feature type="domain" description="Cyclin-like" evidence="6">
    <location>
        <begin position="161"/>
        <end position="252"/>
    </location>
</feature>
<dbReference type="GO" id="GO:0051301">
    <property type="term" value="P:cell division"/>
    <property type="evidence" value="ECO:0007669"/>
    <property type="project" value="UniProtKB-KW"/>
</dbReference>
<keyword evidence="2 4" id="KW-0195">Cyclin</keyword>
<feature type="compositionally biased region" description="Basic and acidic residues" evidence="5">
    <location>
        <begin position="292"/>
        <end position="307"/>
    </location>
</feature>
<dbReference type="KEGG" id="dci:103518509"/>
<feature type="region of interest" description="Disordered" evidence="5">
    <location>
        <begin position="258"/>
        <end position="307"/>
    </location>
</feature>
<keyword evidence="1" id="KW-0132">Cell division</keyword>
<dbReference type="AlphaFoldDB" id="A0A1S3DIR1"/>
<dbReference type="InterPro" id="IPR013763">
    <property type="entry name" value="Cyclin-like_dom"/>
</dbReference>
<dbReference type="InterPro" id="IPR004367">
    <property type="entry name" value="Cyclin_C-dom"/>
</dbReference>
<dbReference type="GeneID" id="103518509"/>
<evidence type="ECO:0000259" key="6">
    <source>
        <dbReference type="SMART" id="SM00385"/>
    </source>
</evidence>
<dbReference type="GO" id="GO:0016538">
    <property type="term" value="F:cyclin-dependent protein serine/threonine kinase regulator activity"/>
    <property type="evidence" value="ECO:0007669"/>
    <property type="project" value="InterPro"/>
</dbReference>
<evidence type="ECO:0000256" key="2">
    <source>
        <dbReference type="ARBA" id="ARBA00023127"/>
    </source>
</evidence>
<organism evidence="8 9">
    <name type="scientific">Diaphorina citri</name>
    <name type="common">Asian citrus psyllid</name>
    <dbReference type="NCBI Taxonomy" id="121845"/>
    <lineage>
        <taxon>Eukaryota</taxon>
        <taxon>Metazoa</taxon>
        <taxon>Ecdysozoa</taxon>
        <taxon>Arthropoda</taxon>
        <taxon>Hexapoda</taxon>
        <taxon>Insecta</taxon>
        <taxon>Pterygota</taxon>
        <taxon>Neoptera</taxon>
        <taxon>Paraneoptera</taxon>
        <taxon>Hemiptera</taxon>
        <taxon>Sternorrhyncha</taxon>
        <taxon>Psylloidea</taxon>
        <taxon>Psyllidae</taxon>
        <taxon>Diaphorininae</taxon>
        <taxon>Diaphorina</taxon>
    </lineage>
</organism>
<accession>A0A1S3DIR1</accession>
<evidence type="ECO:0000256" key="4">
    <source>
        <dbReference type="RuleBase" id="RU000383"/>
    </source>
</evidence>
<dbReference type="PaxDb" id="121845-A0A1S3DIR1"/>
<evidence type="ECO:0000256" key="1">
    <source>
        <dbReference type="ARBA" id="ARBA00022618"/>
    </source>
</evidence>
<dbReference type="InterPro" id="IPR036915">
    <property type="entry name" value="Cyclin-like_sf"/>
</dbReference>
<name>A0A1S3DIR1_DIACI</name>
<dbReference type="SMART" id="SM00385">
    <property type="entry name" value="CYCLIN"/>
    <property type="match status" value="2"/>
</dbReference>
<dbReference type="STRING" id="121845.A0A1S3DIR1"/>
<evidence type="ECO:0000313" key="9">
    <source>
        <dbReference type="RefSeq" id="XP_008481802.1"/>
    </source>
</evidence>
<dbReference type="OMA" id="KEIKPYM"/>
<dbReference type="FunFam" id="1.10.472.10:FF:000003">
    <property type="entry name" value="G1/S-specific cyclin-D2"/>
    <property type="match status" value="1"/>
</dbReference>
<feature type="compositionally biased region" description="Polar residues" evidence="5">
    <location>
        <begin position="280"/>
        <end position="291"/>
    </location>
</feature>
<proteinExistence type="inferred from homology"/>
<dbReference type="Proteomes" id="UP000079169">
    <property type="component" value="Unplaced"/>
</dbReference>
<feature type="compositionally biased region" description="Low complexity" evidence="5">
    <location>
        <begin position="258"/>
        <end position="278"/>
    </location>
</feature>
<dbReference type="InterPro" id="IPR006671">
    <property type="entry name" value="Cyclin_N"/>
</dbReference>
<dbReference type="Gene3D" id="1.10.472.10">
    <property type="entry name" value="Cyclin-like"/>
    <property type="match status" value="2"/>
</dbReference>
<reference evidence="9" key="1">
    <citation type="submission" date="2025-08" db="UniProtKB">
        <authorList>
            <consortium name="RefSeq"/>
        </authorList>
    </citation>
    <scope>IDENTIFICATION</scope>
</reference>
<feature type="domain" description="Cyclin C-terminal" evidence="7">
    <location>
        <begin position="157"/>
        <end position="284"/>
    </location>
</feature>
<dbReference type="SUPFAM" id="SSF47954">
    <property type="entry name" value="Cyclin-like"/>
    <property type="match status" value="2"/>
</dbReference>
<keyword evidence="8" id="KW-1185">Reference proteome</keyword>
<dbReference type="RefSeq" id="XP_008481802.1">
    <property type="nucleotide sequence ID" value="XM_008483580.3"/>
</dbReference>
<dbReference type="GO" id="GO:0044772">
    <property type="term" value="P:mitotic cell cycle phase transition"/>
    <property type="evidence" value="ECO:0007669"/>
    <property type="project" value="InterPro"/>
</dbReference>
<evidence type="ECO:0000256" key="5">
    <source>
        <dbReference type="SAM" id="MobiDB-lite"/>
    </source>
</evidence>
<evidence type="ECO:0000256" key="3">
    <source>
        <dbReference type="ARBA" id="ARBA00023306"/>
    </source>
</evidence>
<sequence length="307" mass="35088">MELYCSENLNTDRCTAGRDATMYTDSRVMENLITSEQHNGVPPVDYFVSVQTEIKPYMRKIVNSWMQELCEERHCEYQVFPYAVSIMDRFLCYCPMEKSQLQLTASACLLIASKIRECHALCVEDLVYYSDYTFSPHTLKKMELLVVCKIRWNLSTITASDFLDHILERVSWSKDHPLIRQHALTLINLCYTEYEFMMFKPSLIASGCILAAYNGLLSSSNTKPSSHQLQELQTLSKHSMSDVTNVSLLVEKIVQQETNSTTNQSTSSNNNKTVSHSSSKQHASNNNNSSQTKEKPDTPIDVQDVRF</sequence>
<dbReference type="PIRSF" id="PIRSF001771">
    <property type="entry name" value="Cyclin_A_B_D_E"/>
    <property type="match status" value="1"/>
</dbReference>
<feature type="domain" description="Cyclin-like" evidence="6">
    <location>
        <begin position="64"/>
        <end position="148"/>
    </location>
</feature>
<protein>
    <submittedName>
        <fullName evidence="9">G1/S-specific cyclin-D2</fullName>
    </submittedName>
</protein>
<dbReference type="InterPro" id="IPR048258">
    <property type="entry name" value="Cyclins_cyclin-box"/>
</dbReference>
<dbReference type="CDD" id="cd20516">
    <property type="entry name" value="CYCLIN_CCND_rpt2"/>
    <property type="match status" value="1"/>
</dbReference>
<dbReference type="Pfam" id="PF00134">
    <property type="entry name" value="Cyclin_N"/>
    <property type="match status" value="1"/>
</dbReference>
<dbReference type="SMART" id="SM01332">
    <property type="entry name" value="Cyclin_C"/>
    <property type="match status" value="1"/>
</dbReference>
<comment type="similarity">
    <text evidence="4">Belongs to the cyclin family.</text>
</comment>
<dbReference type="InterPro" id="IPR046965">
    <property type="entry name" value="Cyclin_A/B-like"/>
</dbReference>
<dbReference type="PANTHER" id="PTHR10177">
    <property type="entry name" value="CYCLINS"/>
    <property type="match status" value="1"/>
</dbReference>